<evidence type="ECO:0000256" key="1">
    <source>
        <dbReference type="SAM" id="MobiDB-lite"/>
    </source>
</evidence>
<protein>
    <submittedName>
        <fullName evidence="2">Uncharacterized protein</fullName>
    </submittedName>
</protein>
<organism evidence="2 3">
    <name type="scientific">Kineococcus glutinatus</name>
    <dbReference type="NCBI Taxonomy" id="1070872"/>
    <lineage>
        <taxon>Bacteria</taxon>
        <taxon>Bacillati</taxon>
        <taxon>Actinomycetota</taxon>
        <taxon>Actinomycetes</taxon>
        <taxon>Kineosporiales</taxon>
        <taxon>Kineosporiaceae</taxon>
        <taxon>Kineococcus</taxon>
    </lineage>
</organism>
<keyword evidence="3" id="KW-1185">Reference proteome</keyword>
<feature type="compositionally biased region" description="Basic and acidic residues" evidence="1">
    <location>
        <begin position="35"/>
        <end position="55"/>
    </location>
</feature>
<proteinExistence type="predicted"/>
<comment type="caution">
    <text evidence="2">The sequence shown here is derived from an EMBL/GenBank/DDBJ whole genome shotgun (WGS) entry which is preliminary data.</text>
</comment>
<gene>
    <name evidence="2" type="ORF">GCM10023225_19780</name>
</gene>
<dbReference type="Proteomes" id="UP001501195">
    <property type="component" value="Unassembled WGS sequence"/>
</dbReference>
<accession>A0ABP9HVU2</accession>
<name>A0ABP9HVU2_9ACTN</name>
<sequence>MQPERPAGRAGRRWRGRMSGRDGPGIPELEADEDVAPRPEEEIADVARAEPDVEPHGGPAT</sequence>
<dbReference type="EMBL" id="BAABIL010000282">
    <property type="protein sequence ID" value="GAA4979458.1"/>
    <property type="molecule type" value="Genomic_DNA"/>
</dbReference>
<feature type="region of interest" description="Disordered" evidence="1">
    <location>
        <begin position="1"/>
        <end position="61"/>
    </location>
</feature>
<evidence type="ECO:0000313" key="2">
    <source>
        <dbReference type="EMBL" id="GAA4979458.1"/>
    </source>
</evidence>
<evidence type="ECO:0000313" key="3">
    <source>
        <dbReference type="Proteomes" id="UP001501195"/>
    </source>
</evidence>
<reference evidence="3" key="1">
    <citation type="journal article" date="2019" name="Int. J. Syst. Evol. Microbiol.">
        <title>The Global Catalogue of Microorganisms (GCM) 10K type strain sequencing project: providing services to taxonomists for standard genome sequencing and annotation.</title>
        <authorList>
            <consortium name="The Broad Institute Genomics Platform"/>
            <consortium name="The Broad Institute Genome Sequencing Center for Infectious Disease"/>
            <person name="Wu L."/>
            <person name="Ma J."/>
        </authorList>
    </citation>
    <scope>NUCLEOTIDE SEQUENCE [LARGE SCALE GENOMIC DNA]</scope>
    <source>
        <strain evidence="3">JCM 18126</strain>
    </source>
</reference>